<keyword evidence="1" id="KW-0812">Transmembrane</keyword>
<proteinExistence type="predicted"/>
<sequence length="280" mass="30726">MITTGGVMYAVSGVINKKQQGKDFITGALGGLTLLLGAYVILNVVNPELVTLDNPESVDVLTLSDSFGPVEFTDEQRGLLLASYNCPAQALDPYIGSETVEFNTGGKTEEQLEAIRDEVRNILQSFNVGPLRIASAVGGFNACAEVFGTHAAVYFTYQTPHYVVWDTEIVNIARRYDPSAATGPSQLEYMRQSALNEIKEYRDRNIKFYQFESLLLCAATPIKVDSQGGNHPVPRRVLGDFFIAAPEDLGNSRPENLNECPHYHNPFNAPSPFEAPSPPY</sequence>
<evidence type="ECO:0000313" key="2">
    <source>
        <dbReference type="EMBL" id="KKU98252.1"/>
    </source>
</evidence>
<reference evidence="2 3" key="1">
    <citation type="journal article" date="2015" name="Nature">
        <title>rRNA introns, odd ribosomes, and small enigmatic genomes across a large radiation of phyla.</title>
        <authorList>
            <person name="Brown C.T."/>
            <person name="Hug L.A."/>
            <person name="Thomas B.C."/>
            <person name="Sharon I."/>
            <person name="Castelle C.J."/>
            <person name="Singh A."/>
            <person name="Wilkins M.J."/>
            <person name="Williams K.H."/>
            <person name="Banfield J.F."/>
        </authorList>
    </citation>
    <scope>NUCLEOTIDE SEQUENCE [LARGE SCALE GENOMIC DNA]</scope>
</reference>
<name>A0A0G1UVS8_9BACT</name>
<organism evidence="2 3">
    <name type="scientific">Candidatus Jorgensenbacteria bacterium GW2011_GWC1_48_8</name>
    <dbReference type="NCBI Taxonomy" id="1618666"/>
    <lineage>
        <taxon>Bacteria</taxon>
        <taxon>Candidatus Joergenseniibacteriota</taxon>
    </lineage>
</organism>
<evidence type="ECO:0000256" key="1">
    <source>
        <dbReference type="SAM" id="Phobius"/>
    </source>
</evidence>
<keyword evidence="1" id="KW-1133">Transmembrane helix</keyword>
<dbReference type="Proteomes" id="UP000034600">
    <property type="component" value="Unassembled WGS sequence"/>
</dbReference>
<dbReference type="AlphaFoldDB" id="A0A0G1UVS8"/>
<feature type="transmembrane region" description="Helical" evidence="1">
    <location>
        <begin position="24"/>
        <end position="42"/>
    </location>
</feature>
<evidence type="ECO:0000313" key="3">
    <source>
        <dbReference type="Proteomes" id="UP000034600"/>
    </source>
</evidence>
<accession>A0A0G1UVS8</accession>
<comment type="caution">
    <text evidence="2">The sequence shown here is derived from an EMBL/GenBank/DDBJ whole genome shotgun (WGS) entry which is preliminary data.</text>
</comment>
<gene>
    <name evidence="2" type="ORF">UY32_C0030G0007</name>
</gene>
<protein>
    <submittedName>
        <fullName evidence="2">Uncharacterized protein</fullName>
    </submittedName>
</protein>
<dbReference type="EMBL" id="LCPO01000030">
    <property type="protein sequence ID" value="KKU98252.1"/>
    <property type="molecule type" value="Genomic_DNA"/>
</dbReference>
<keyword evidence="1" id="KW-0472">Membrane</keyword>